<dbReference type="Proteomes" id="UP000785679">
    <property type="component" value="Unassembled WGS sequence"/>
</dbReference>
<proteinExistence type="predicted"/>
<dbReference type="AlphaFoldDB" id="A0A8J8NAZ7"/>
<evidence type="ECO:0000313" key="2">
    <source>
        <dbReference type="Proteomes" id="UP000785679"/>
    </source>
</evidence>
<gene>
    <name evidence="1" type="ORF">FGO68_gene5015</name>
</gene>
<keyword evidence="2" id="KW-1185">Reference proteome</keyword>
<protein>
    <submittedName>
        <fullName evidence="1">Uncharacterized protein</fullName>
    </submittedName>
</protein>
<reference evidence="1" key="1">
    <citation type="submission" date="2019-06" db="EMBL/GenBank/DDBJ databases">
        <authorList>
            <person name="Zheng W."/>
        </authorList>
    </citation>
    <scope>NUCLEOTIDE SEQUENCE</scope>
    <source>
        <strain evidence="1">QDHG01</strain>
    </source>
</reference>
<sequence length="67" mass="7056">MNFGQANMNLAQYPYPYSTKSESSSGQLTSFFLTGSSVVQSEGCFLLTVSSSSSESDELANAEALTG</sequence>
<organism evidence="1 2">
    <name type="scientific">Halteria grandinella</name>
    <dbReference type="NCBI Taxonomy" id="5974"/>
    <lineage>
        <taxon>Eukaryota</taxon>
        <taxon>Sar</taxon>
        <taxon>Alveolata</taxon>
        <taxon>Ciliophora</taxon>
        <taxon>Intramacronucleata</taxon>
        <taxon>Spirotrichea</taxon>
        <taxon>Stichotrichia</taxon>
        <taxon>Sporadotrichida</taxon>
        <taxon>Halteriidae</taxon>
        <taxon>Halteria</taxon>
    </lineage>
</organism>
<comment type="caution">
    <text evidence="1">The sequence shown here is derived from an EMBL/GenBank/DDBJ whole genome shotgun (WGS) entry which is preliminary data.</text>
</comment>
<evidence type="ECO:0000313" key="1">
    <source>
        <dbReference type="EMBL" id="TNV71396.1"/>
    </source>
</evidence>
<accession>A0A8J8NAZ7</accession>
<dbReference type="EMBL" id="RRYP01029828">
    <property type="protein sequence ID" value="TNV71396.1"/>
    <property type="molecule type" value="Genomic_DNA"/>
</dbReference>
<name>A0A8J8NAZ7_HALGN</name>